<dbReference type="EMBL" id="JACIDR010000004">
    <property type="protein sequence ID" value="MBB3973920.1"/>
    <property type="molecule type" value="Genomic_DNA"/>
</dbReference>
<accession>A0A7W6D445</accession>
<evidence type="ECO:0000256" key="1">
    <source>
        <dbReference type="SAM" id="Coils"/>
    </source>
</evidence>
<feature type="coiled-coil region" evidence="1">
    <location>
        <begin position="221"/>
        <end position="255"/>
    </location>
</feature>
<reference evidence="3 4" key="1">
    <citation type="submission" date="2020-08" db="EMBL/GenBank/DDBJ databases">
        <title>Genomic Encyclopedia of Type Strains, Phase IV (KMG-IV): sequencing the most valuable type-strain genomes for metagenomic binning, comparative biology and taxonomic classification.</title>
        <authorList>
            <person name="Goeker M."/>
        </authorList>
    </citation>
    <scope>NUCLEOTIDE SEQUENCE [LARGE SCALE GENOMIC DNA]</scope>
    <source>
        <strain evidence="3 4">DSM 25481</strain>
    </source>
</reference>
<keyword evidence="4" id="KW-1185">Reference proteome</keyword>
<dbReference type="Proteomes" id="UP000528964">
    <property type="component" value="Unassembled WGS sequence"/>
</dbReference>
<sequence length="293" mass="29088">MAVYSTTEEVVEVAIPGALNRISWGAVFAGVALALVAHLLLSMLGVGIGLATVDPAGDGSPDVQTISISAAVWWVVSGVIAGAIGGYVAGRASGVTRPTLGALHGLTAWAATTLVIVYLLTSAMGALVGGAYTTATSALSGAGQAVTSAAQGAAPALQNAPDPFGSIEGAIRSASGGDDPAALRDRAISAVRGAMSADPAQQEQAKTQAAEALAKAQNIPVEQARGQIDQYQAQYRQAVDQAKQKAAEAADATAEATSMGALIGFFALLLGGAAALLAGRAGALTVRSPNRRA</sequence>
<dbReference type="AlphaFoldDB" id="A0A7W6D445"/>
<proteinExistence type="predicted"/>
<keyword evidence="2" id="KW-0472">Membrane</keyword>
<name>A0A7W6D445_9HYPH</name>
<keyword evidence="1" id="KW-0175">Coiled coil</keyword>
<feature type="transmembrane region" description="Helical" evidence="2">
    <location>
        <begin position="71"/>
        <end position="89"/>
    </location>
</feature>
<dbReference type="RefSeq" id="WP_183395787.1">
    <property type="nucleotide sequence ID" value="NZ_JACIDR010000004.1"/>
</dbReference>
<keyword evidence="2" id="KW-0812">Transmembrane</keyword>
<feature type="transmembrane region" description="Helical" evidence="2">
    <location>
        <begin position="26"/>
        <end position="51"/>
    </location>
</feature>
<comment type="caution">
    <text evidence="3">The sequence shown here is derived from an EMBL/GenBank/DDBJ whole genome shotgun (WGS) entry which is preliminary data.</text>
</comment>
<protein>
    <submittedName>
        <fullName evidence="3">Uncharacterized protein YjbJ (UPF0337 family)</fullName>
    </submittedName>
</protein>
<gene>
    <name evidence="3" type="ORF">GGR24_002597</name>
</gene>
<evidence type="ECO:0000256" key="2">
    <source>
        <dbReference type="SAM" id="Phobius"/>
    </source>
</evidence>
<feature type="transmembrane region" description="Helical" evidence="2">
    <location>
        <begin position="261"/>
        <end position="283"/>
    </location>
</feature>
<evidence type="ECO:0000313" key="4">
    <source>
        <dbReference type="Proteomes" id="UP000528964"/>
    </source>
</evidence>
<keyword evidence="2" id="KW-1133">Transmembrane helix</keyword>
<evidence type="ECO:0000313" key="3">
    <source>
        <dbReference type="EMBL" id="MBB3973920.1"/>
    </source>
</evidence>
<organism evidence="3 4">
    <name type="scientific">Hansschlegelia beijingensis</name>
    <dbReference type="NCBI Taxonomy" id="1133344"/>
    <lineage>
        <taxon>Bacteria</taxon>
        <taxon>Pseudomonadati</taxon>
        <taxon>Pseudomonadota</taxon>
        <taxon>Alphaproteobacteria</taxon>
        <taxon>Hyphomicrobiales</taxon>
        <taxon>Methylopilaceae</taxon>
        <taxon>Hansschlegelia</taxon>
    </lineage>
</organism>
<feature type="transmembrane region" description="Helical" evidence="2">
    <location>
        <begin position="101"/>
        <end position="120"/>
    </location>
</feature>